<dbReference type="InterPro" id="IPR038636">
    <property type="entry name" value="Wzi_sf"/>
</dbReference>
<dbReference type="AlphaFoldDB" id="U7D3L0"/>
<accession>U7D3L0</accession>
<dbReference type="InterPro" id="IPR026950">
    <property type="entry name" value="Caps_assemb_Wzi"/>
</dbReference>
<dbReference type="EMBL" id="ASJR01000020">
    <property type="protein sequence ID" value="ERP31089.1"/>
    <property type="molecule type" value="Genomic_DNA"/>
</dbReference>
<dbReference type="OrthoDB" id="366890at2"/>
<comment type="caution">
    <text evidence="2">The sequence shown here is derived from an EMBL/GenBank/DDBJ whole genome shotgun (WGS) entry which is preliminary data.</text>
</comment>
<gene>
    <name evidence="2" type="ORF">CALK_2050</name>
</gene>
<feature type="chain" id="PRO_5004682194" description="Capsule assembly Wzi family protein" evidence="1">
    <location>
        <begin position="20"/>
        <end position="478"/>
    </location>
</feature>
<name>U7D3L0_9BACT</name>
<keyword evidence="3" id="KW-1185">Reference proteome</keyword>
<sequence>MRVYSLALLFILAGMVATSPLPTYDAANPLPLYYQIERSPLHGPASYTFTRDSEFLRAHHLEGVVFGEFLTGSSSLLTDQRTLLLLRDSIVYEDFSVDMRIRIDNIPTGDQYDNFDAAWIHHSDSMSMIYDLDKIYLEYRAPSVVTLGAGKRRYNWGPLMLGGLMLSDWNEGFFSIYQRYDAGPFSLQGMTAQLDSYTPEGGDGRHLEDRERLHRYISAARLSYEHERFSLALSQATVYAGVGRSWEIQYLFPFIPFHYAKMSTWRYANWGNKSLGSMDGSVRFLDDRVTLYGELLVDDLQQRKTESSKTRQNHLGRMAGLRVDDLADMYGFLEGGTITSFTYNHVSPPLRYLNTRGFIGSPLGPDTQLFWGRVGRQFPQNLSADVTWWLKWSGERRDLSREYPHPSVNNTIDDPIPYGVVEREALLFLRSSWNNPWGALSVTVGHLAYDNYENQEDQEKTTFFAGISLETALRARWE</sequence>
<evidence type="ECO:0000313" key="3">
    <source>
        <dbReference type="Proteomes" id="UP000017148"/>
    </source>
</evidence>
<feature type="signal peptide" evidence="1">
    <location>
        <begin position="1"/>
        <end position="19"/>
    </location>
</feature>
<reference evidence="2 3" key="1">
    <citation type="journal article" date="2013" name="Environ. Microbiol.">
        <title>Genome analysis of Chitinivibrio alkaliphilus gen. nov., sp. nov., a novel extremely haloalkaliphilic anaerobic chitinolytic bacterium from the candidate phylum Termite Group 3.</title>
        <authorList>
            <person name="Sorokin D.Y."/>
            <person name="Gumerov V.M."/>
            <person name="Rakitin A.L."/>
            <person name="Beletsky A.V."/>
            <person name="Damste J.S."/>
            <person name="Muyzer G."/>
            <person name="Mardanov A.V."/>
            <person name="Ravin N.V."/>
        </authorList>
    </citation>
    <scope>NUCLEOTIDE SEQUENCE [LARGE SCALE GENOMIC DNA]</scope>
    <source>
        <strain evidence="2 3">ACht1</strain>
    </source>
</reference>
<dbReference type="Pfam" id="PF14052">
    <property type="entry name" value="Caps_assemb_Wzi"/>
    <property type="match status" value="1"/>
</dbReference>
<organism evidence="2 3">
    <name type="scientific">Chitinivibrio alkaliphilus ACht1</name>
    <dbReference type="NCBI Taxonomy" id="1313304"/>
    <lineage>
        <taxon>Bacteria</taxon>
        <taxon>Pseudomonadati</taxon>
        <taxon>Fibrobacterota</taxon>
        <taxon>Chitinivibrionia</taxon>
        <taxon>Chitinivibrionales</taxon>
        <taxon>Chitinivibrionaceae</taxon>
        <taxon>Chitinivibrio</taxon>
    </lineage>
</organism>
<evidence type="ECO:0000256" key="1">
    <source>
        <dbReference type="SAM" id="SignalP"/>
    </source>
</evidence>
<proteinExistence type="predicted"/>
<evidence type="ECO:0008006" key="4">
    <source>
        <dbReference type="Google" id="ProtNLM"/>
    </source>
</evidence>
<dbReference type="Gene3D" id="2.40.160.130">
    <property type="entry name" value="Capsule assembly protein Wzi"/>
    <property type="match status" value="1"/>
</dbReference>
<keyword evidence="1" id="KW-0732">Signal</keyword>
<dbReference type="RefSeq" id="WP_022637464.1">
    <property type="nucleotide sequence ID" value="NZ_ASJR01000020.1"/>
</dbReference>
<evidence type="ECO:0000313" key="2">
    <source>
        <dbReference type="EMBL" id="ERP31089.1"/>
    </source>
</evidence>
<protein>
    <recommendedName>
        <fullName evidence="4">Capsule assembly Wzi family protein</fullName>
    </recommendedName>
</protein>
<dbReference type="Proteomes" id="UP000017148">
    <property type="component" value="Unassembled WGS sequence"/>
</dbReference>